<dbReference type="InterPro" id="IPR051737">
    <property type="entry name" value="L-xylulose/Carbonyl_redctase"/>
</dbReference>
<dbReference type="GO" id="GO:0004090">
    <property type="term" value="F:carbonyl reductase (NADPH) activity"/>
    <property type="evidence" value="ECO:0007669"/>
    <property type="project" value="TreeGrafter"/>
</dbReference>
<dbReference type="EMBL" id="JAODUO010000693">
    <property type="protein sequence ID" value="KAK2175981.1"/>
    <property type="molecule type" value="Genomic_DNA"/>
</dbReference>
<evidence type="ECO:0000256" key="1">
    <source>
        <dbReference type="ARBA" id="ARBA00006484"/>
    </source>
</evidence>
<dbReference type="PRINTS" id="PR00081">
    <property type="entry name" value="GDHRDH"/>
</dbReference>
<dbReference type="PROSITE" id="PS00061">
    <property type="entry name" value="ADH_SHORT"/>
    <property type="match status" value="1"/>
</dbReference>
<dbReference type="PRINTS" id="PR00080">
    <property type="entry name" value="SDRFAMILY"/>
</dbReference>
<organism evidence="6 7">
    <name type="scientific">Ridgeia piscesae</name>
    <name type="common">Tubeworm</name>
    <dbReference type="NCBI Taxonomy" id="27915"/>
    <lineage>
        <taxon>Eukaryota</taxon>
        <taxon>Metazoa</taxon>
        <taxon>Spiralia</taxon>
        <taxon>Lophotrochozoa</taxon>
        <taxon>Annelida</taxon>
        <taxon>Polychaeta</taxon>
        <taxon>Sedentaria</taxon>
        <taxon>Canalipalpata</taxon>
        <taxon>Sabellida</taxon>
        <taxon>Siboglinidae</taxon>
        <taxon>Ridgeia</taxon>
    </lineage>
</organism>
<keyword evidence="7" id="KW-1185">Reference proteome</keyword>
<dbReference type="GO" id="GO:0006006">
    <property type="term" value="P:glucose metabolic process"/>
    <property type="evidence" value="ECO:0007669"/>
    <property type="project" value="TreeGrafter"/>
</dbReference>
<dbReference type="PANTHER" id="PTHR44252">
    <property type="entry name" value="D-ERYTHRULOSE REDUCTASE"/>
    <property type="match status" value="1"/>
</dbReference>
<protein>
    <recommendedName>
        <fullName evidence="8">L-xylulose reductase</fullName>
    </recommendedName>
</protein>
<dbReference type="SUPFAM" id="SSF51735">
    <property type="entry name" value="NAD(P)-binding Rossmann-fold domains"/>
    <property type="match status" value="1"/>
</dbReference>
<dbReference type="GO" id="GO:0005997">
    <property type="term" value="P:xylulose metabolic process"/>
    <property type="evidence" value="ECO:0007669"/>
    <property type="project" value="TreeGrafter"/>
</dbReference>
<gene>
    <name evidence="6" type="ORF">NP493_692g05009</name>
</gene>
<evidence type="ECO:0000256" key="4">
    <source>
        <dbReference type="ARBA" id="ARBA00023002"/>
    </source>
</evidence>
<dbReference type="InterPro" id="IPR002347">
    <property type="entry name" value="SDR_fam"/>
</dbReference>
<dbReference type="AlphaFoldDB" id="A0AAD9KR60"/>
<dbReference type="InterPro" id="IPR036291">
    <property type="entry name" value="NAD(P)-bd_dom_sf"/>
</dbReference>
<evidence type="ECO:0000256" key="2">
    <source>
        <dbReference type="ARBA" id="ARBA00011881"/>
    </source>
</evidence>
<evidence type="ECO:0000256" key="5">
    <source>
        <dbReference type="RuleBase" id="RU000363"/>
    </source>
</evidence>
<dbReference type="GO" id="GO:0050038">
    <property type="term" value="F:L-xylulose reductase (NADPH) activity"/>
    <property type="evidence" value="ECO:0007669"/>
    <property type="project" value="TreeGrafter"/>
</dbReference>
<dbReference type="InterPro" id="IPR020904">
    <property type="entry name" value="Sc_DH/Rdtase_CS"/>
</dbReference>
<evidence type="ECO:0000313" key="6">
    <source>
        <dbReference type="EMBL" id="KAK2175981.1"/>
    </source>
</evidence>
<comment type="caution">
    <text evidence="6">The sequence shown here is derived from an EMBL/GenBank/DDBJ whole genome shotgun (WGS) entry which is preliminary data.</text>
</comment>
<dbReference type="Proteomes" id="UP001209878">
    <property type="component" value="Unassembled WGS sequence"/>
</dbReference>
<name>A0AAD9KR60_RIDPI</name>
<reference evidence="6" key="1">
    <citation type="journal article" date="2023" name="Mol. Biol. Evol.">
        <title>Third-Generation Sequencing Reveals the Adaptive Role of the Epigenome in Three Deep-Sea Polychaetes.</title>
        <authorList>
            <person name="Perez M."/>
            <person name="Aroh O."/>
            <person name="Sun Y."/>
            <person name="Lan Y."/>
            <person name="Juniper S.K."/>
            <person name="Young C.R."/>
            <person name="Angers B."/>
            <person name="Qian P.Y."/>
        </authorList>
    </citation>
    <scope>NUCLEOTIDE SEQUENCE</scope>
    <source>
        <strain evidence="6">R07B-5</strain>
    </source>
</reference>
<accession>A0AAD9KR60</accession>
<keyword evidence="4" id="KW-0560">Oxidoreductase</keyword>
<keyword evidence="3" id="KW-0521">NADP</keyword>
<comment type="subunit">
    <text evidence="2">Homotetramer.</text>
</comment>
<evidence type="ECO:0000313" key="7">
    <source>
        <dbReference type="Proteomes" id="UP001209878"/>
    </source>
</evidence>
<dbReference type="Pfam" id="PF00106">
    <property type="entry name" value="adh_short"/>
    <property type="match status" value="1"/>
</dbReference>
<comment type="similarity">
    <text evidence="1 5">Belongs to the short-chain dehydrogenases/reductases (SDR) family.</text>
</comment>
<dbReference type="Gene3D" id="3.40.50.720">
    <property type="entry name" value="NAD(P)-binding Rossmann-like Domain"/>
    <property type="match status" value="1"/>
</dbReference>
<evidence type="ECO:0000256" key="3">
    <source>
        <dbReference type="ARBA" id="ARBA00022857"/>
    </source>
</evidence>
<proteinExistence type="inferred from homology"/>
<dbReference type="PANTHER" id="PTHR44252:SF3">
    <property type="entry name" value="D-ERYTHRULOSE REDUCTASE-RELATED"/>
    <property type="match status" value="1"/>
</dbReference>
<sequence length="182" mass="19335">MDIRFDGKRALVTGAGKGIGKGIAAALFVGGAETYALSRTQEDLDKLEAEHPSIHTVCVDLSDWAATRKVVEEIGPIDLLVNNAGVFIPVSFFETDEAVLDKTFAVNIKAVTNVSQIVARGMVERGKGGAIVHISSSGSNTGSTNRLAYSVSKGALDQVMRVMALELGPHQVNLDTNINKLR</sequence>
<evidence type="ECO:0008006" key="8">
    <source>
        <dbReference type="Google" id="ProtNLM"/>
    </source>
</evidence>